<reference evidence="2 3" key="1">
    <citation type="journal article" date="2013" name="Mar. Genomics">
        <title>Expression of sulfatases in Rhodopirellula baltica and the diversity of sulfatases in the genus Rhodopirellula.</title>
        <authorList>
            <person name="Wegner C.E."/>
            <person name="Richter-Heitmann T."/>
            <person name="Klindworth A."/>
            <person name="Klockow C."/>
            <person name="Richter M."/>
            <person name="Achstetter T."/>
            <person name="Glockner F.O."/>
            <person name="Harder J."/>
        </authorList>
    </citation>
    <scope>NUCLEOTIDE SEQUENCE [LARGE SCALE GENOMIC DNA]</scope>
    <source>
        <strain evidence="2 3">SH28</strain>
    </source>
</reference>
<evidence type="ECO:0000256" key="1">
    <source>
        <dbReference type="SAM" id="SignalP"/>
    </source>
</evidence>
<protein>
    <submittedName>
        <fullName evidence="2">Lipoprotein</fullName>
    </submittedName>
</protein>
<comment type="caution">
    <text evidence="2">The sequence shown here is derived from an EMBL/GenBank/DDBJ whole genome shotgun (WGS) entry which is preliminary data.</text>
</comment>
<accession>K5DKA7</accession>
<dbReference type="PATRIC" id="fig|993517.3.peg.1469"/>
<organism evidence="2 3">
    <name type="scientific">Rhodopirellula baltica SH28</name>
    <dbReference type="NCBI Taxonomy" id="993517"/>
    <lineage>
        <taxon>Bacteria</taxon>
        <taxon>Pseudomonadati</taxon>
        <taxon>Planctomycetota</taxon>
        <taxon>Planctomycetia</taxon>
        <taxon>Pirellulales</taxon>
        <taxon>Pirellulaceae</taxon>
        <taxon>Rhodopirellula</taxon>
    </lineage>
</organism>
<dbReference type="InterPro" id="IPR008972">
    <property type="entry name" value="Cupredoxin"/>
</dbReference>
<dbReference type="EMBL" id="AMCW01000032">
    <property type="protein sequence ID" value="EKK03289.1"/>
    <property type="molecule type" value="Genomic_DNA"/>
</dbReference>
<gene>
    <name evidence="2" type="ORF">RBSH_01347</name>
</gene>
<dbReference type="AlphaFoldDB" id="K5DKA7"/>
<sequence length="249" mass="27657">MGRMATLLVLFLLSLSSAFAEEASLSMRFVYDGVPPKPKRLVFRGVPLIVQDEKLLVDQQTKGIRNVVVQLYTGRGGSEVDVPPHDGVRQKLLVRNGRFDPHVLLTQQGDSLEIDNQGALTHSVVLNFFRNPASIQLLKPGKSFSLELQQSEPAPIPVECNINPWMRGFVVVVDHPYAAVSDSDGRLKIEGLPADQELVFRVRHEAGRIDQVSLGGRDIRWPRSRFPILLDPGENDLGDILISPELLVD</sequence>
<dbReference type="InterPro" id="IPR008969">
    <property type="entry name" value="CarboxyPept-like_regulatory"/>
</dbReference>
<keyword evidence="2" id="KW-0449">Lipoprotein</keyword>
<dbReference type="SUPFAM" id="SSF49503">
    <property type="entry name" value="Cupredoxins"/>
    <property type="match status" value="1"/>
</dbReference>
<feature type="signal peptide" evidence="1">
    <location>
        <begin position="1"/>
        <end position="20"/>
    </location>
</feature>
<dbReference type="SUPFAM" id="SSF49464">
    <property type="entry name" value="Carboxypeptidase regulatory domain-like"/>
    <property type="match status" value="1"/>
</dbReference>
<evidence type="ECO:0000313" key="2">
    <source>
        <dbReference type="EMBL" id="EKK03289.1"/>
    </source>
</evidence>
<dbReference type="Gene3D" id="2.60.40.420">
    <property type="entry name" value="Cupredoxins - blue copper proteins"/>
    <property type="match status" value="1"/>
</dbReference>
<name>K5DKA7_RHOBT</name>
<dbReference type="Proteomes" id="UP000007993">
    <property type="component" value="Unassembled WGS sequence"/>
</dbReference>
<evidence type="ECO:0000313" key="3">
    <source>
        <dbReference type="Proteomes" id="UP000007993"/>
    </source>
</evidence>
<keyword evidence="1" id="KW-0732">Signal</keyword>
<feature type="chain" id="PRO_5003887365" evidence="1">
    <location>
        <begin position="21"/>
        <end position="249"/>
    </location>
</feature>
<proteinExistence type="predicted"/>